<keyword evidence="2" id="KW-1185">Reference proteome</keyword>
<dbReference type="EMBL" id="CAVNYO010000021">
    <property type="protein sequence ID" value="CAK5262596.1"/>
    <property type="molecule type" value="Genomic_DNA"/>
</dbReference>
<name>A0AAD2GS59_9AGAR</name>
<dbReference type="Proteomes" id="UP001295794">
    <property type="component" value="Unassembled WGS sequence"/>
</dbReference>
<gene>
    <name evidence="1" type="ORF">MYCIT1_LOCUS1448</name>
</gene>
<feature type="non-terminal residue" evidence="1">
    <location>
        <position position="83"/>
    </location>
</feature>
<evidence type="ECO:0000313" key="1">
    <source>
        <dbReference type="EMBL" id="CAK5262596.1"/>
    </source>
</evidence>
<organism evidence="1 2">
    <name type="scientific">Mycena citricolor</name>
    <dbReference type="NCBI Taxonomy" id="2018698"/>
    <lineage>
        <taxon>Eukaryota</taxon>
        <taxon>Fungi</taxon>
        <taxon>Dikarya</taxon>
        <taxon>Basidiomycota</taxon>
        <taxon>Agaricomycotina</taxon>
        <taxon>Agaricomycetes</taxon>
        <taxon>Agaricomycetidae</taxon>
        <taxon>Agaricales</taxon>
        <taxon>Marasmiineae</taxon>
        <taxon>Mycenaceae</taxon>
        <taxon>Mycena</taxon>
    </lineage>
</organism>
<sequence>CLVNSDAVSLALSSQSNSATTYISESLTEGDHYEPLAKYLNARLKRVRNACRVIVDSKAEVCVGETSFPALKDESRLLPELNF</sequence>
<accession>A0AAD2GS59</accession>
<protein>
    <submittedName>
        <fullName evidence="1">Uncharacterized protein</fullName>
    </submittedName>
</protein>
<feature type="non-terminal residue" evidence="1">
    <location>
        <position position="1"/>
    </location>
</feature>
<dbReference type="AlphaFoldDB" id="A0AAD2GS59"/>
<comment type="caution">
    <text evidence="1">The sequence shown here is derived from an EMBL/GenBank/DDBJ whole genome shotgun (WGS) entry which is preliminary data.</text>
</comment>
<proteinExistence type="predicted"/>
<evidence type="ECO:0000313" key="2">
    <source>
        <dbReference type="Proteomes" id="UP001295794"/>
    </source>
</evidence>
<reference evidence="1" key="1">
    <citation type="submission" date="2023-11" db="EMBL/GenBank/DDBJ databases">
        <authorList>
            <person name="De Vega J J."/>
            <person name="De Vega J J."/>
        </authorList>
    </citation>
    <scope>NUCLEOTIDE SEQUENCE</scope>
</reference>